<dbReference type="AlphaFoldDB" id="X1JBT7"/>
<dbReference type="InterPro" id="IPR029063">
    <property type="entry name" value="SAM-dependent_MTases_sf"/>
</dbReference>
<comment type="caution">
    <text evidence="3">The sequence shown here is derived from an EMBL/GenBank/DDBJ whole genome shotgun (WGS) entry which is preliminary data.</text>
</comment>
<protein>
    <recommendedName>
        <fullName evidence="2">Methyltransferase domain-containing protein</fullName>
    </recommendedName>
</protein>
<dbReference type="GO" id="GO:0008168">
    <property type="term" value="F:methyltransferase activity"/>
    <property type="evidence" value="ECO:0007669"/>
    <property type="project" value="TreeGrafter"/>
</dbReference>
<dbReference type="Pfam" id="PF13649">
    <property type="entry name" value="Methyltransf_25"/>
    <property type="match status" value="1"/>
</dbReference>
<dbReference type="Gene3D" id="3.40.50.150">
    <property type="entry name" value="Vaccinia Virus protein VP39"/>
    <property type="match status" value="1"/>
</dbReference>
<accession>X1JBT7</accession>
<dbReference type="SUPFAM" id="SSF53335">
    <property type="entry name" value="S-adenosyl-L-methionine-dependent methyltransferases"/>
    <property type="match status" value="1"/>
</dbReference>
<dbReference type="PANTHER" id="PTHR42912">
    <property type="entry name" value="METHYLTRANSFERASE"/>
    <property type="match status" value="1"/>
</dbReference>
<sequence length="246" mass="27542">LVRWRFGRGYVAEIARRRYRRMFHGARRILDVGCGTGEAARWANDADYVGIDLSEELVRRGAARPGRQLAAASVTALPFSDGTFDRAVVMGVLHHLAPDQMPAALQEVARTLEAGGEIVIVEPNPWNLFQRLLAWVRPAERGILGTSPRRLRRALESVAGLRLVTFAYDHTMFWPAHLTFLLRRWAWPTGPRLTACFRILHRAVTALTPGPLQSHTFWRLRKEPPAAAGGHVPRHGTCHAQSRLTG</sequence>
<evidence type="ECO:0000313" key="3">
    <source>
        <dbReference type="EMBL" id="GAH78950.1"/>
    </source>
</evidence>
<gene>
    <name evidence="3" type="ORF">S03H2_59010</name>
</gene>
<evidence type="ECO:0000259" key="2">
    <source>
        <dbReference type="Pfam" id="PF13649"/>
    </source>
</evidence>
<feature type="region of interest" description="Disordered" evidence="1">
    <location>
        <begin position="225"/>
        <end position="246"/>
    </location>
</feature>
<proteinExistence type="predicted"/>
<dbReference type="InterPro" id="IPR041698">
    <property type="entry name" value="Methyltransf_25"/>
</dbReference>
<dbReference type="PANTHER" id="PTHR42912:SF93">
    <property type="entry name" value="N6-ADENOSINE-METHYLTRANSFERASE TMT1A"/>
    <property type="match status" value="1"/>
</dbReference>
<feature type="non-terminal residue" evidence="3">
    <location>
        <position position="246"/>
    </location>
</feature>
<organism evidence="3">
    <name type="scientific">marine sediment metagenome</name>
    <dbReference type="NCBI Taxonomy" id="412755"/>
    <lineage>
        <taxon>unclassified sequences</taxon>
        <taxon>metagenomes</taxon>
        <taxon>ecological metagenomes</taxon>
    </lineage>
</organism>
<name>X1JBT7_9ZZZZ</name>
<feature type="domain" description="Methyltransferase" evidence="2">
    <location>
        <begin position="29"/>
        <end position="116"/>
    </location>
</feature>
<dbReference type="CDD" id="cd02440">
    <property type="entry name" value="AdoMet_MTases"/>
    <property type="match status" value="1"/>
</dbReference>
<dbReference type="InterPro" id="IPR050508">
    <property type="entry name" value="Methyltransf_Superfamily"/>
</dbReference>
<feature type="non-terminal residue" evidence="3">
    <location>
        <position position="1"/>
    </location>
</feature>
<evidence type="ECO:0000256" key="1">
    <source>
        <dbReference type="SAM" id="MobiDB-lite"/>
    </source>
</evidence>
<dbReference type="EMBL" id="BARU01037923">
    <property type="protein sequence ID" value="GAH78950.1"/>
    <property type="molecule type" value="Genomic_DNA"/>
</dbReference>
<reference evidence="3" key="1">
    <citation type="journal article" date="2014" name="Front. Microbiol.">
        <title>High frequency of phylogenetically diverse reductive dehalogenase-homologous genes in deep subseafloor sedimentary metagenomes.</title>
        <authorList>
            <person name="Kawai M."/>
            <person name="Futagami T."/>
            <person name="Toyoda A."/>
            <person name="Takaki Y."/>
            <person name="Nishi S."/>
            <person name="Hori S."/>
            <person name="Arai W."/>
            <person name="Tsubouchi T."/>
            <person name="Morono Y."/>
            <person name="Uchiyama I."/>
            <person name="Ito T."/>
            <person name="Fujiyama A."/>
            <person name="Inagaki F."/>
            <person name="Takami H."/>
        </authorList>
    </citation>
    <scope>NUCLEOTIDE SEQUENCE</scope>
    <source>
        <strain evidence="3">Expedition CK06-06</strain>
    </source>
</reference>